<dbReference type="EMBL" id="JAKXMK010000040">
    <property type="protein sequence ID" value="MCH6171132.1"/>
    <property type="molecule type" value="Genomic_DNA"/>
</dbReference>
<feature type="domain" description="HTH gntR-type" evidence="4">
    <location>
        <begin position="9"/>
        <end position="76"/>
    </location>
</feature>
<dbReference type="InterPro" id="IPR000524">
    <property type="entry name" value="Tscrpt_reg_HTH_GntR"/>
</dbReference>
<evidence type="ECO:0000256" key="3">
    <source>
        <dbReference type="ARBA" id="ARBA00023163"/>
    </source>
</evidence>
<dbReference type="PANTHER" id="PTHR43537:SF24">
    <property type="entry name" value="GLUCONATE OPERON TRANSCRIPTIONAL REPRESSOR"/>
    <property type="match status" value="1"/>
</dbReference>
<dbReference type="InterPro" id="IPR036388">
    <property type="entry name" value="WH-like_DNA-bd_sf"/>
</dbReference>
<dbReference type="Gene3D" id="1.20.120.530">
    <property type="entry name" value="GntR ligand-binding domain-like"/>
    <property type="match status" value="1"/>
</dbReference>
<dbReference type="PROSITE" id="PS50949">
    <property type="entry name" value="HTH_GNTR"/>
    <property type="match status" value="1"/>
</dbReference>
<dbReference type="InterPro" id="IPR008920">
    <property type="entry name" value="TF_FadR/GntR_C"/>
</dbReference>
<evidence type="ECO:0000313" key="6">
    <source>
        <dbReference type="Proteomes" id="UP001299970"/>
    </source>
</evidence>
<comment type="caution">
    <text evidence="5">The sequence shown here is derived from an EMBL/GenBank/DDBJ whole genome shotgun (WGS) entry which is preliminary data.</text>
</comment>
<name>A0ABS9TRG1_9PSEU</name>
<evidence type="ECO:0000259" key="4">
    <source>
        <dbReference type="PROSITE" id="PS50949"/>
    </source>
</evidence>
<dbReference type="InterPro" id="IPR036390">
    <property type="entry name" value="WH_DNA-bd_sf"/>
</dbReference>
<protein>
    <submittedName>
        <fullName evidence="5">GntR family transcriptional regulator</fullName>
    </submittedName>
</protein>
<gene>
    <name evidence="5" type="ORF">MMF94_35985</name>
</gene>
<dbReference type="RefSeq" id="WP_241041941.1">
    <property type="nucleotide sequence ID" value="NZ_BAAAJF010000041.1"/>
</dbReference>
<dbReference type="Pfam" id="PF07729">
    <property type="entry name" value="FCD"/>
    <property type="match status" value="1"/>
</dbReference>
<dbReference type="InterPro" id="IPR011711">
    <property type="entry name" value="GntR_C"/>
</dbReference>
<reference evidence="5 6" key="1">
    <citation type="submission" date="2022-03" db="EMBL/GenBank/DDBJ databases">
        <title>Pseudonocardia alaer sp. nov., a novel actinomycete isolated from reed forest soil.</title>
        <authorList>
            <person name="Wang L."/>
        </authorList>
    </citation>
    <scope>NUCLEOTIDE SEQUENCE [LARGE SCALE GENOMIC DNA]</scope>
    <source>
        <strain evidence="5 6">Y-16303</strain>
    </source>
</reference>
<proteinExistence type="predicted"/>
<dbReference type="SMART" id="SM00895">
    <property type="entry name" value="FCD"/>
    <property type="match status" value="1"/>
</dbReference>
<evidence type="ECO:0000256" key="1">
    <source>
        <dbReference type="ARBA" id="ARBA00023015"/>
    </source>
</evidence>
<dbReference type="PANTHER" id="PTHR43537">
    <property type="entry name" value="TRANSCRIPTIONAL REGULATOR, GNTR FAMILY"/>
    <property type="match status" value="1"/>
</dbReference>
<dbReference type="SUPFAM" id="SSF46785">
    <property type="entry name" value="Winged helix' DNA-binding domain"/>
    <property type="match status" value="1"/>
</dbReference>
<keyword evidence="3" id="KW-0804">Transcription</keyword>
<accession>A0ABS9TRG1</accession>
<organism evidence="5 6">
    <name type="scientific">Pseudonocardia alaniniphila</name>
    <dbReference type="NCBI Taxonomy" id="75291"/>
    <lineage>
        <taxon>Bacteria</taxon>
        <taxon>Bacillati</taxon>
        <taxon>Actinomycetota</taxon>
        <taxon>Actinomycetes</taxon>
        <taxon>Pseudonocardiales</taxon>
        <taxon>Pseudonocardiaceae</taxon>
        <taxon>Pseudonocardia</taxon>
    </lineage>
</organism>
<dbReference type="SMART" id="SM00345">
    <property type="entry name" value="HTH_GNTR"/>
    <property type="match status" value="1"/>
</dbReference>
<dbReference type="Gene3D" id="1.10.10.10">
    <property type="entry name" value="Winged helix-like DNA-binding domain superfamily/Winged helix DNA-binding domain"/>
    <property type="match status" value="1"/>
</dbReference>
<evidence type="ECO:0000256" key="2">
    <source>
        <dbReference type="ARBA" id="ARBA00023125"/>
    </source>
</evidence>
<keyword evidence="1" id="KW-0805">Transcription regulation</keyword>
<keyword evidence="2" id="KW-0238">DNA-binding</keyword>
<dbReference type="Pfam" id="PF00392">
    <property type="entry name" value="GntR"/>
    <property type="match status" value="1"/>
</dbReference>
<keyword evidence="6" id="KW-1185">Reference proteome</keyword>
<sequence length="232" mass="25879">MVGPEHDYSTKSEFAYAWLRDKIVSHEFAPGEILNQALIARSLGISTTPLREALRRLKSEGLVELDAYRDARATALSPEEARDLVEIRLAVDPLAAALAAERRSKDDIAEMRASFQIDALPDRPSIADLVAHRRFHRAIYRASHNEILISTLDDLWDKADRYRLVGLRDRTDERDRAVTADEHRQLLDAVISGDADSASAIMHRHIRGSLGAKAASRLTRLQSAEPDAHESG</sequence>
<dbReference type="SUPFAM" id="SSF48008">
    <property type="entry name" value="GntR ligand-binding domain-like"/>
    <property type="match status" value="1"/>
</dbReference>
<evidence type="ECO:0000313" key="5">
    <source>
        <dbReference type="EMBL" id="MCH6171132.1"/>
    </source>
</evidence>
<dbReference type="Proteomes" id="UP001299970">
    <property type="component" value="Unassembled WGS sequence"/>
</dbReference>